<organism evidence="1 2">
    <name type="scientific">Allosediminivita pacifica</name>
    <dbReference type="NCBI Taxonomy" id="1267769"/>
    <lineage>
        <taxon>Bacteria</taxon>
        <taxon>Pseudomonadati</taxon>
        <taxon>Pseudomonadota</taxon>
        <taxon>Alphaproteobacteria</taxon>
        <taxon>Rhodobacterales</taxon>
        <taxon>Paracoccaceae</taxon>
        <taxon>Allosediminivita</taxon>
    </lineage>
</organism>
<accession>A0A2T6A0Q3</accession>
<protein>
    <submittedName>
        <fullName evidence="1">Uncharacterized protein</fullName>
    </submittedName>
</protein>
<reference evidence="1 2" key="1">
    <citation type="submission" date="2018-04" db="EMBL/GenBank/DDBJ databases">
        <title>Genomic Encyclopedia of Archaeal and Bacterial Type Strains, Phase II (KMG-II): from individual species to whole genera.</title>
        <authorList>
            <person name="Goeker M."/>
        </authorList>
    </citation>
    <scope>NUCLEOTIDE SEQUENCE [LARGE SCALE GENOMIC DNA]</scope>
    <source>
        <strain evidence="1 2">DSM 29329</strain>
    </source>
</reference>
<name>A0A2T6A0Q3_9RHOB</name>
<evidence type="ECO:0000313" key="1">
    <source>
        <dbReference type="EMBL" id="PTX37394.1"/>
    </source>
</evidence>
<comment type="caution">
    <text evidence="1">The sequence shown here is derived from an EMBL/GenBank/DDBJ whole genome shotgun (WGS) entry which is preliminary data.</text>
</comment>
<dbReference type="AlphaFoldDB" id="A0A2T6A0Q3"/>
<sequence length="386" mass="43895">MVERSVLLARKKTFGDRQTLTYKAVPSDLQQAGKAGDVLTPDVEIGSYRVTAVVDWCEVEFRFAKNTQFQHVQTVLTQHYRSDRRTYVDPVGAGPGYVANTFKIRFQEPRKDLLQSVLRALDDRFQVLGSTTTAIEISVDFYPRTPSDAARERMFGVLARSLYLPSDAWTGHKKEPRFAWGAKGKDSQLFAPDSILRGGVSQGARFGVPYDATFYLGQRDGPRMWRLMDKIIDRQRFADDFVQLNDEEKRVRLEVTLRGHEVAKVKLGDPEQLFGYNFTQLQRECFSMKLPVVPVGKDPISSVRRVIRERIFLRGGVIALTAKRVALRSKRKEVRNALVERAKQAGRRAGLPRVAAPGSEQYGLVSYIELSKEINDALSKLSRHWR</sequence>
<dbReference type="RefSeq" id="WP_107978881.1">
    <property type="nucleotide sequence ID" value="NZ_BMEZ01000051.1"/>
</dbReference>
<dbReference type="OrthoDB" id="8338333at2"/>
<dbReference type="EMBL" id="QBKN01000051">
    <property type="protein sequence ID" value="PTX37394.1"/>
    <property type="molecule type" value="Genomic_DNA"/>
</dbReference>
<dbReference type="Proteomes" id="UP000244069">
    <property type="component" value="Unassembled WGS sequence"/>
</dbReference>
<evidence type="ECO:0000313" key="2">
    <source>
        <dbReference type="Proteomes" id="UP000244069"/>
    </source>
</evidence>
<gene>
    <name evidence="1" type="ORF">C8N44_15120</name>
</gene>
<proteinExistence type="predicted"/>
<keyword evidence="2" id="KW-1185">Reference proteome</keyword>